<dbReference type="AlphaFoldDB" id="A0A5C6U7C7"/>
<organism evidence="8 9">
    <name type="scientific">Flavisphingopyxis soli</name>
    <dbReference type="NCBI Taxonomy" id="2601267"/>
    <lineage>
        <taxon>Bacteria</taxon>
        <taxon>Pseudomonadati</taxon>
        <taxon>Pseudomonadota</taxon>
        <taxon>Alphaproteobacteria</taxon>
        <taxon>Sphingomonadales</taxon>
        <taxon>Sphingopyxidaceae</taxon>
        <taxon>Flavisphingopyxis</taxon>
    </lineage>
</organism>
<evidence type="ECO:0000256" key="1">
    <source>
        <dbReference type="ARBA" id="ARBA00001933"/>
    </source>
</evidence>
<gene>
    <name evidence="8" type="ORF">FSZ31_11625</name>
</gene>
<accession>A0A5C6U7C7</accession>
<dbReference type="PRINTS" id="PR00799">
    <property type="entry name" value="TRANSAMINASE"/>
</dbReference>
<name>A0A5C6U7C7_9SPHN</name>
<evidence type="ECO:0000256" key="6">
    <source>
        <dbReference type="ARBA" id="ARBA00022898"/>
    </source>
</evidence>
<comment type="similarity">
    <text evidence="2">Belongs to the class-I pyridoxal-phosphate-dependent aminotransferase family.</text>
</comment>
<dbReference type="PANTHER" id="PTHR11879:SF22">
    <property type="entry name" value="ASPARTATE AMINOTRANSFERASE, MITOCHONDRIAL"/>
    <property type="match status" value="1"/>
</dbReference>
<comment type="cofactor">
    <cofactor evidence="1">
        <name>pyridoxal 5'-phosphate</name>
        <dbReference type="ChEBI" id="CHEBI:597326"/>
    </cofactor>
</comment>
<reference evidence="8 9" key="1">
    <citation type="submission" date="2019-08" db="EMBL/GenBank/DDBJ databases">
        <title>Sphingorhabdus soil sp. nov., isolated from arctic soil.</title>
        <authorList>
            <person name="Liu Y."/>
        </authorList>
    </citation>
    <scope>NUCLEOTIDE SEQUENCE [LARGE SCALE GENOMIC DNA]</scope>
    <source>
        <strain evidence="8 9">D-2Q-5-6</strain>
    </source>
</reference>
<proteinExistence type="inferred from homology"/>
<dbReference type="EMBL" id="VOPY01000003">
    <property type="protein sequence ID" value="TXC68320.1"/>
    <property type="molecule type" value="Genomic_DNA"/>
</dbReference>
<comment type="caution">
    <text evidence="8">The sequence shown here is derived from an EMBL/GenBank/DDBJ whole genome shotgun (WGS) entry which is preliminary data.</text>
</comment>
<evidence type="ECO:0000313" key="8">
    <source>
        <dbReference type="EMBL" id="TXC68320.1"/>
    </source>
</evidence>
<protein>
    <submittedName>
        <fullName evidence="8">Aspartate/tyrosine/aromatic aminotransferase</fullName>
    </submittedName>
</protein>
<keyword evidence="6" id="KW-0663">Pyridoxal phosphate</keyword>
<feature type="domain" description="Aminotransferase class I/classII large" evidence="7">
    <location>
        <begin position="46"/>
        <end position="410"/>
    </location>
</feature>
<keyword evidence="4 8" id="KW-0032">Aminotransferase</keyword>
<dbReference type="Pfam" id="PF00155">
    <property type="entry name" value="Aminotran_1_2"/>
    <property type="match status" value="1"/>
</dbReference>
<comment type="subunit">
    <text evidence="3">Homodimer.</text>
</comment>
<evidence type="ECO:0000256" key="4">
    <source>
        <dbReference type="ARBA" id="ARBA00022576"/>
    </source>
</evidence>
<dbReference type="GO" id="GO:0005829">
    <property type="term" value="C:cytosol"/>
    <property type="evidence" value="ECO:0007669"/>
    <property type="project" value="TreeGrafter"/>
</dbReference>
<dbReference type="InterPro" id="IPR015424">
    <property type="entry name" value="PyrdxlP-dep_Trfase"/>
</dbReference>
<dbReference type="InterPro" id="IPR004839">
    <property type="entry name" value="Aminotransferase_I/II_large"/>
</dbReference>
<dbReference type="Gene3D" id="3.90.1150.10">
    <property type="entry name" value="Aspartate Aminotransferase, domain 1"/>
    <property type="match status" value="1"/>
</dbReference>
<dbReference type="GO" id="GO:0004838">
    <property type="term" value="F:L-tyrosine-2-oxoglutarate transaminase activity"/>
    <property type="evidence" value="ECO:0007669"/>
    <property type="project" value="TreeGrafter"/>
</dbReference>
<dbReference type="NCBIfam" id="NF006719">
    <property type="entry name" value="PRK09257.1"/>
    <property type="match status" value="1"/>
</dbReference>
<sequence>MQPPFVRRASSFFAGETPPLFANLPLLPADPILDLGRVFAIDNRPHKINLGIGVYLDEQGVTPIMAAVAEAEARVETAEDTKAYLPPRSVPGFADNIARLALGQDSDLPGSGRLGVIQTPGGCGALGVSGGLMRRSGIKTVVMGTPTWSNHRPVYTAAGLAVRMIPYLDRATGGVDFAGYRAAVEQLGPDDVLLLHGACHNPTGVDLSPEQIDIIADIAAARGFLPMIDTAYHGLAHGLDADAYILRSFAQRVPELLISYSCSKNFGLYRERTGALIAIGKSPDRAAVLESHMLDLAREFYSMAPAHGALIVADILGSPELEANWRSELATMQRSIQARRNLLADALEKTEVGDSLSYVRDQNGMFSLLPLSPEQTQRMRDTHAVHMAASGRINVCGIRADNVDYLAGALASTMIEDREMLSA</sequence>
<evidence type="ECO:0000256" key="2">
    <source>
        <dbReference type="ARBA" id="ARBA00007441"/>
    </source>
</evidence>
<evidence type="ECO:0000259" key="7">
    <source>
        <dbReference type="Pfam" id="PF00155"/>
    </source>
</evidence>
<dbReference type="Proteomes" id="UP000321129">
    <property type="component" value="Unassembled WGS sequence"/>
</dbReference>
<evidence type="ECO:0000256" key="5">
    <source>
        <dbReference type="ARBA" id="ARBA00022679"/>
    </source>
</evidence>
<dbReference type="PANTHER" id="PTHR11879">
    <property type="entry name" value="ASPARTATE AMINOTRANSFERASE"/>
    <property type="match status" value="1"/>
</dbReference>
<evidence type="ECO:0000256" key="3">
    <source>
        <dbReference type="ARBA" id="ARBA00011738"/>
    </source>
</evidence>
<keyword evidence="5 8" id="KW-0808">Transferase</keyword>
<dbReference type="Gene3D" id="3.40.640.10">
    <property type="entry name" value="Type I PLP-dependent aspartate aminotransferase-like (Major domain)"/>
    <property type="match status" value="1"/>
</dbReference>
<dbReference type="InterPro" id="IPR015421">
    <property type="entry name" value="PyrdxlP-dep_Trfase_major"/>
</dbReference>
<evidence type="ECO:0000313" key="9">
    <source>
        <dbReference type="Proteomes" id="UP000321129"/>
    </source>
</evidence>
<dbReference type="InterPro" id="IPR015422">
    <property type="entry name" value="PyrdxlP-dep_Trfase_small"/>
</dbReference>
<dbReference type="SUPFAM" id="SSF53383">
    <property type="entry name" value="PLP-dependent transferases"/>
    <property type="match status" value="1"/>
</dbReference>
<dbReference type="GO" id="GO:0030170">
    <property type="term" value="F:pyridoxal phosphate binding"/>
    <property type="evidence" value="ECO:0007669"/>
    <property type="project" value="InterPro"/>
</dbReference>
<dbReference type="GO" id="GO:0042802">
    <property type="term" value="F:identical protein binding"/>
    <property type="evidence" value="ECO:0007669"/>
    <property type="project" value="TreeGrafter"/>
</dbReference>
<dbReference type="GO" id="GO:0033585">
    <property type="term" value="P:L-phenylalanine biosynthetic process from chorismate via phenylpyruvate"/>
    <property type="evidence" value="ECO:0007669"/>
    <property type="project" value="TreeGrafter"/>
</dbReference>
<dbReference type="GO" id="GO:0004069">
    <property type="term" value="F:L-aspartate:2-oxoglutarate aminotransferase activity"/>
    <property type="evidence" value="ECO:0007669"/>
    <property type="project" value="TreeGrafter"/>
</dbReference>
<dbReference type="CDD" id="cd00609">
    <property type="entry name" value="AAT_like"/>
    <property type="match status" value="1"/>
</dbReference>
<dbReference type="InterPro" id="IPR000796">
    <property type="entry name" value="Asp_trans"/>
</dbReference>
<keyword evidence="9" id="KW-1185">Reference proteome</keyword>